<protein>
    <submittedName>
        <fullName evidence="2">Uncharacterized protein</fullName>
    </submittedName>
</protein>
<feature type="transmembrane region" description="Helical" evidence="1">
    <location>
        <begin position="334"/>
        <end position="354"/>
    </location>
</feature>
<evidence type="ECO:0000256" key="1">
    <source>
        <dbReference type="SAM" id="Phobius"/>
    </source>
</evidence>
<organism evidence="2 3">
    <name type="scientific">Orchesella dallaii</name>
    <dbReference type="NCBI Taxonomy" id="48710"/>
    <lineage>
        <taxon>Eukaryota</taxon>
        <taxon>Metazoa</taxon>
        <taxon>Ecdysozoa</taxon>
        <taxon>Arthropoda</taxon>
        <taxon>Hexapoda</taxon>
        <taxon>Collembola</taxon>
        <taxon>Entomobryomorpha</taxon>
        <taxon>Entomobryoidea</taxon>
        <taxon>Orchesellidae</taxon>
        <taxon>Orchesellinae</taxon>
        <taxon>Orchesella</taxon>
    </lineage>
</organism>
<keyword evidence="1" id="KW-1133">Transmembrane helix</keyword>
<reference evidence="2 3" key="1">
    <citation type="submission" date="2024-08" db="EMBL/GenBank/DDBJ databases">
        <authorList>
            <person name="Cucini C."/>
            <person name="Frati F."/>
        </authorList>
    </citation>
    <scope>NUCLEOTIDE SEQUENCE [LARGE SCALE GENOMIC DNA]</scope>
</reference>
<keyword evidence="1" id="KW-0472">Membrane</keyword>
<feature type="transmembrane region" description="Helical" evidence="1">
    <location>
        <begin position="633"/>
        <end position="651"/>
    </location>
</feature>
<feature type="transmembrane region" description="Helical" evidence="1">
    <location>
        <begin position="289"/>
        <end position="322"/>
    </location>
</feature>
<name>A0ABP1S244_9HEXA</name>
<accession>A0ABP1S244</accession>
<keyword evidence="3" id="KW-1185">Reference proteome</keyword>
<comment type="caution">
    <text evidence="2">The sequence shown here is derived from an EMBL/GenBank/DDBJ whole genome shotgun (WGS) entry which is preliminary data.</text>
</comment>
<sequence length="665" mass="76224">MGNDFKNYSLFNWNSNNTYPSGILARVRVRRGYQELFTPSRFSSACLVQVPELQTDAQISAYLNLFAFPSIKLGHGPDYVILLEKVNFNSFIIGPSFPKIRQRYKLTKLISNTIMFTILRDSSLHFIPGIQKVRFLATKLVAYLIPLANEINLQSASISLSSFMQVQKALIPKYNVLKAGTLDKDFDSKCDQLLVRSLGKPMSVQNFELGRRSCIFKTLRNKNITQSLKFVSLDVNEFHMEFDYALHEPFILTYGMEFQGYRYLIFVDHLHKTEGFLSLELLTQPFSFFTWIFLLISVMLVTLILSISGIQNPTFVVISLLLEKSVVDRELRNGKVVGLILFWLFCAYVLRLGYTSSMYSTLTSEPQIAVPGTLQEAIDWKDYPIIAEYQDAFHVTHRIAAEYSANGLSFSKLSEKLLEVTLLLDESAKQKGIYCSDVNNVTSQFYQIKSFVKREMVKGHFMYFSEKDRLLASDGLFEPVFCGLEKWANLARFVYIYQVPLRPNINNAVGFPEILALLSFGNHKIFMNNHPPVFSSLKGWRCEFDFSIFIANDILAGLIESGVYSFWTNMFGLMNSAKYLRKIGINILNKHNSWNYVSLASKYLLGYDAMGQRNNDRVNLTNTNGFANHSLTIVWMLWSVCLGVSVILYLIEVSFYKRAICYVFK</sequence>
<evidence type="ECO:0000313" key="3">
    <source>
        <dbReference type="Proteomes" id="UP001642540"/>
    </source>
</evidence>
<proteinExistence type="predicted"/>
<keyword evidence="1" id="KW-0812">Transmembrane</keyword>
<evidence type="ECO:0000313" key="2">
    <source>
        <dbReference type="EMBL" id="CAL8141181.1"/>
    </source>
</evidence>
<dbReference type="Proteomes" id="UP001642540">
    <property type="component" value="Unassembled WGS sequence"/>
</dbReference>
<gene>
    <name evidence="2" type="ORF">ODALV1_LOCUS28609</name>
</gene>
<dbReference type="EMBL" id="CAXLJM020000146">
    <property type="protein sequence ID" value="CAL8141181.1"/>
    <property type="molecule type" value="Genomic_DNA"/>
</dbReference>